<dbReference type="Gene3D" id="1.20.1600.10">
    <property type="entry name" value="Outer membrane efflux proteins (OEP)"/>
    <property type="match status" value="1"/>
</dbReference>
<protein>
    <recommendedName>
        <fullName evidence="10">TolC family protein</fullName>
    </recommendedName>
</protein>
<dbReference type="GO" id="GO:1990281">
    <property type="term" value="C:efflux pump complex"/>
    <property type="evidence" value="ECO:0007669"/>
    <property type="project" value="TreeGrafter"/>
</dbReference>
<dbReference type="FunCoup" id="A0A317ZEF2">
    <property type="interactions" value="173"/>
</dbReference>
<sequence length="487" mass="55492">MPIFIWKLNNCLIWRLAKMDFQKILPSVRPMRHYYFVMIREFKIISLVLANFAAGALAAFAAEASSKEAPSPDVSGPMHLSVEDVIERVKGQNLELLIQKENVRRALEQAYQRRAELLPQFGLRAQQMRTQLGRGFAGANTNSPPFNSFGSRIEGSLSLIDAERYADFRIAKLSHAIEQLDYEVAVQDLLDQAILLYFTQLRDIRRIEIFQGNLEREQRLLDLAQQQFDAGVAVKIDVTRAEVRLATVKRSLMEAETAADDSILQLKNLLDIDLNTEVVLDRSLVDGVKSPPALKRYGLMADLTELRPELQSQELQLDQAKLAKRAVTWQRLPSLELFADWGYDSNEAFDGEEGEAWMVGIEASIPIWEGGRIAAESREARAAVRQNEYATRQLRNEIERQFKFAMLDMDSRYAQIEIARDEVRLGKDEVDQARERYNEGLADNRELIDAQQRLADAESSHLRAIYLYGLSRLSFARAIGSVERVLE</sequence>
<evidence type="ECO:0000313" key="9">
    <source>
        <dbReference type="Proteomes" id="UP000247099"/>
    </source>
</evidence>
<dbReference type="EMBL" id="QHJQ01000006">
    <property type="protein sequence ID" value="PXA03824.1"/>
    <property type="molecule type" value="Genomic_DNA"/>
</dbReference>
<evidence type="ECO:0000256" key="3">
    <source>
        <dbReference type="ARBA" id="ARBA00022448"/>
    </source>
</evidence>
<keyword evidence="4" id="KW-1134">Transmembrane beta strand</keyword>
<comment type="similarity">
    <text evidence="2">Belongs to the outer membrane factor (OMF) (TC 1.B.17) family.</text>
</comment>
<evidence type="ECO:0000256" key="5">
    <source>
        <dbReference type="ARBA" id="ARBA00022692"/>
    </source>
</evidence>
<dbReference type="PANTHER" id="PTHR30026">
    <property type="entry name" value="OUTER MEMBRANE PROTEIN TOLC"/>
    <property type="match status" value="1"/>
</dbReference>
<dbReference type="SUPFAM" id="SSF56954">
    <property type="entry name" value="Outer membrane efflux proteins (OEP)"/>
    <property type="match status" value="1"/>
</dbReference>
<dbReference type="InParanoid" id="A0A317ZEF2"/>
<keyword evidence="3" id="KW-0813">Transport</keyword>
<organism evidence="8 9">
    <name type="scientific">Coraliomargarita sinensis</name>
    <dbReference type="NCBI Taxonomy" id="2174842"/>
    <lineage>
        <taxon>Bacteria</taxon>
        <taxon>Pseudomonadati</taxon>
        <taxon>Verrucomicrobiota</taxon>
        <taxon>Opitutia</taxon>
        <taxon>Puniceicoccales</taxon>
        <taxon>Coraliomargaritaceae</taxon>
        <taxon>Coraliomargarita</taxon>
    </lineage>
</organism>
<keyword evidence="7" id="KW-0998">Cell outer membrane</keyword>
<dbReference type="InterPro" id="IPR003423">
    <property type="entry name" value="OMP_efflux"/>
</dbReference>
<evidence type="ECO:0000256" key="2">
    <source>
        <dbReference type="ARBA" id="ARBA00007613"/>
    </source>
</evidence>
<evidence type="ECO:0008006" key="10">
    <source>
        <dbReference type="Google" id="ProtNLM"/>
    </source>
</evidence>
<dbReference type="GO" id="GO:0015288">
    <property type="term" value="F:porin activity"/>
    <property type="evidence" value="ECO:0007669"/>
    <property type="project" value="TreeGrafter"/>
</dbReference>
<dbReference type="Proteomes" id="UP000247099">
    <property type="component" value="Unassembled WGS sequence"/>
</dbReference>
<dbReference type="Pfam" id="PF02321">
    <property type="entry name" value="OEP"/>
    <property type="match status" value="2"/>
</dbReference>
<evidence type="ECO:0000313" key="8">
    <source>
        <dbReference type="EMBL" id="PXA03824.1"/>
    </source>
</evidence>
<evidence type="ECO:0000256" key="7">
    <source>
        <dbReference type="ARBA" id="ARBA00023237"/>
    </source>
</evidence>
<name>A0A317ZEF2_9BACT</name>
<evidence type="ECO:0000256" key="4">
    <source>
        <dbReference type="ARBA" id="ARBA00022452"/>
    </source>
</evidence>
<comment type="subcellular location">
    <subcellularLocation>
        <location evidence="1">Cell outer membrane</location>
    </subcellularLocation>
</comment>
<reference evidence="8 9" key="1">
    <citation type="submission" date="2018-05" db="EMBL/GenBank/DDBJ databases">
        <title>Coraliomargarita sinensis sp. nov., isolated from a marine solar saltern.</title>
        <authorList>
            <person name="Zhou L.Y."/>
        </authorList>
    </citation>
    <scope>NUCLEOTIDE SEQUENCE [LARGE SCALE GENOMIC DNA]</scope>
    <source>
        <strain evidence="8 9">WN38</strain>
    </source>
</reference>
<gene>
    <name evidence="8" type="ORF">DDZ13_09275</name>
</gene>
<keyword evidence="9" id="KW-1185">Reference proteome</keyword>
<dbReference type="PANTHER" id="PTHR30026:SF20">
    <property type="entry name" value="OUTER MEMBRANE PROTEIN TOLC"/>
    <property type="match status" value="1"/>
</dbReference>
<accession>A0A317ZEF2</accession>
<keyword evidence="6" id="KW-0472">Membrane</keyword>
<dbReference type="GO" id="GO:0015562">
    <property type="term" value="F:efflux transmembrane transporter activity"/>
    <property type="evidence" value="ECO:0007669"/>
    <property type="project" value="InterPro"/>
</dbReference>
<proteinExistence type="inferred from homology"/>
<dbReference type="GO" id="GO:0009279">
    <property type="term" value="C:cell outer membrane"/>
    <property type="evidence" value="ECO:0007669"/>
    <property type="project" value="UniProtKB-SubCell"/>
</dbReference>
<evidence type="ECO:0000256" key="6">
    <source>
        <dbReference type="ARBA" id="ARBA00023136"/>
    </source>
</evidence>
<keyword evidence="5" id="KW-0812">Transmembrane</keyword>
<dbReference type="AlphaFoldDB" id="A0A317ZEF2"/>
<evidence type="ECO:0000256" key="1">
    <source>
        <dbReference type="ARBA" id="ARBA00004442"/>
    </source>
</evidence>
<dbReference type="InterPro" id="IPR051906">
    <property type="entry name" value="TolC-like"/>
</dbReference>
<comment type="caution">
    <text evidence="8">The sequence shown here is derived from an EMBL/GenBank/DDBJ whole genome shotgun (WGS) entry which is preliminary data.</text>
</comment>